<feature type="compositionally biased region" description="Basic and acidic residues" evidence="1">
    <location>
        <begin position="293"/>
        <end position="307"/>
    </location>
</feature>
<dbReference type="EMBL" id="LKEA01000032">
    <property type="protein sequence ID" value="ROV96579.1"/>
    <property type="molecule type" value="Genomic_DNA"/>
</dbReference>
<feature type="region of interest" description="Disordered" evidence="1">
    <location>
        <begin position="187"/>
        <end position="238"/>
    </location>
</feature>
<proteinExistence type="predicted"/>
<gene>
    <name evidence="2" type="ORF">VMCG_07784</name>
</gene>
<sequence>MSTTSFDSIQTEDHDGENSPRLRRQGSMHSMATHYTESSFGSHTDLSGALITRSATSAGTYRHGGTRRQHQKLGSGIPIASERRRRLQQERLSRAARDTEKVTVPALETVFEAGSTVNPAGATLEPVTKSEGKLTFEEDDREPHLGLTAQLRAASAEATARMIHYARELLNASNEEISRLEAVQDMTEHGDGPVPQRRHTTGVLSRRTAARLQSRRATTDGSGRVSGAASDSVSMSKPSEHIQELMAQFDRAIKARVEANIEEQRRQKKWASLNGPLILGEPKDSNLSSNKLAKQDPRPHMTEHDRALSTSETIVVNEPECMDDAEVQMARGSSVGLKDADDKVGYLNRTTSMEDEAPAGLDLSVITSYDEGIVIPEHAVAATMVPVSKARLVKVTRSGSVRHSRRKAGATQSPPGGEPSQVIPPNSPYRIETKSHLAAGQNSGDPSARVGLDQRDVLLAQLLQPVDFVISTDSSEKRPTKTERDHSRSTSPFQRPSAALSCRFKEHFEEQFEKFEEHSQEKEEKEEQQEEEDTISLSSVDCATDAERIASSSAPLFNMPNSPFLYHIEEEDECPSLTTDDDQDRRTEEIRLGGQDRIPPPPSSPLKLGHGFAKSKIPVREMKGWTNDTKPSASPDRLGEEVEFEGFSGTGDSFYQGEYCDDCEGYWVHGTEEHGQGVKRCSYSAAADQWRRSNRTGI</sequence>
<organism evidence="2 3">
    <name type="scientific">Cytospora schulzeri</name>
    <dbReference type="NCBI Taxonomy" id="448051"/>
    <lineage>
        <taxon>Eukaryota</taxon>
        <taxon>Fungi</taxon>
        <taxon>Dikarya</taxon>
        <taxon>Ascomycota</taxon>
        <taxon>Pezizomycotina</taxon>
        <taxon>Sordariomycetes</taxon>
        <taxon>Sordariomycetidae</taxon>
        <taxon>Diaporthales</taxon>
        <taxon>Cytosporaceae</taxon>
        <taxon>Cytospora</taxon>
    </lineage>
</organism>
<feature type="region of interest" description="Disordered" evidence="1">
    <location>
        <begin position="591"/>
        <end position="610"/>
    </location>
</feature>
<protein>
    <submittedName>
        <fullName evidence="2">Uncharacterized protein</fullName>
    </submittedName>
</protein>
<feature type="compositionally biased region" description="Polar residues" evidence="1">
    <location>
        <begin position="27"/>
        <end position="44"/>
    </location>
</feature>
<dbReference type="OrthoDB" id="10583897at2759"/>
<feature type="region of interest" description="Disordered" evidence="1">
    <location>
        <begin position="273"/>
        <end position="308"/>
    </location>
</feature>
<evidence type="ECO:0000313" key="2">
    <source>
        <dbReference type="EMBL" id="ROV96579.1"/>
    </source>
</evidence>
<evidence type="ECO:0000256" key="1">
    <source>
        <dbReference type="SAM" id="MobiDB-lite"/>
    </source>
</evidence>
<dbReference type="AlphaFoldDB" id="A0A423VZV1"/>
<dbReference type="Proteomes" id="UP000283895">
    <property type="component" value="Unassembled WGS sequence"/>
</dbReference>
<feature type="region of interest" description="Disordered" evidence="1">
    <location>
        <begin position="1"/>
        <end position="44"/>
    </location>
</feature>
<evidence type="ECO:0000313" key="3">
    <source>
        <dbReference type="Proteomes" id="UP000283895"/>
    </source>
</evidence>
<feature type="compositionally biased region" description="Basic and acidic residues" evidence="1">
    <location>
        <begin position="512"/>
        <end position="525"/>
    </location>
</feature>
<feature type="region of interest" description="Disordered" evidence="1">
    <location>
        <begin position="396"/>
        <end position="428"/>
    </location>
</feature>
<accession>A0A423VZV1</accession>
<name>A0A423VZV1_9PEZI</name>
<feature type="compositionally biased region" description="Basic and acidic residues" evidence="1">
    <location>
        <begin position="11"/>
        <end position="20"/>
    </location>
</feature>
<feature type="compositionally biased region" description="Basic and acidic residues" evidence="1">
    <location>
        <begin position="474"/>
        <end position="488"/>
    </location>
</feature>
<feature type="region of interest" description="Disordered" evidence="1">
    <location>
        <begin position="57"/>
        <end position="79"/>
    </location>
</feature>
<feature type="region of interest" description="Disordered" evidence="1">
    <location>
        <begin position="512"/>
        <end position="541"/>
    </location>
</feature>
<feature type="region of interest" description="Disordered" evidence="1">
    <location>
        <begin position="618"/>
        <end position="639"/>
    </location>
</feature>
<feature type="region of interest" description="Disordered" evidence="1">
    <location>
        <begin position="470"/>
        <end position="498"/>
    </location>
</feature>
<reference evidence="2 3" key="1">
    <citation type="submission" date="2015-09" db="EMBL/GenBank/DDBJ databases">
        <title>Host preference determinants of Valsa canker pathogens revealed by comparative genomics.</title>
        <authorList>
            <person name="Yin Z."/>
            <person name="Huang L."/>
        </authorList>
    </citation>
    <scope>NUCLEOTIDE SEQUENCE [LARGE SCALE GENOMIC DNA]</scope>
    <source>
        <strain evidence="2 3">03-1</strain>
    </source>
</reference>
<comment type="caution">
    <text evidence="2">The sequence shown here is derived from an EMBL/GenBank/DDBJ whole genome shotgun (WGS) entry which is preliminary data.</text>
</comment>
<keyword evidence="3" id="KW-1185">Reference proteome</keyword>